<proteinExistence type="predicted"/>
<reference evidence="2 3" key="1">
    <citation type="submission" date="2014-04" db="EMBL/GenBank/DDBJ databases">
        <authorList>
            <consortium name="DOE Joint Genome Institute"/>
            <person name="Kuo A."/>
            <person name="Kohler A."/>
            <person name="Costa M.D."/>
            <person name="Nagy L.G."/>
            <person name="Floudas D."/>
            <person name="Copeland A."/>
            <person name="Barry K.W."/>
            <person name="Cichocki N."/>
            <person name="Veneault-Fourrey C."/>
            <person name="LaButti K."/>
            <person name="Lindquist E.A."/>
            <person name="Lipzen A."/>
            <person name="Lundell T."/>
            <person name="Morin E."/>
            <person name="Murat C."/>
            <person name="Sun H."/>
            <person name="Tunlid A."/>
            <person name="Henrissat B."/>
            <person name="Grigoriev I.V."/>
            <person name="Hibbett D.S."/>
            <person name="Martin F."/>
            <person name="Nordberg H.P."/>
            <person name="Cantor M.N."/>
            <person name="Hua S.X."/>
        </authorList>
    </citation>
    <scope>NUCLEOTIDE SEQUENCE [LARGE SCALE GENOMIC DNA]</scope>
    <source>
        <strain evidence="2 3">441</strain>
    </source>
</reference>
<dbReference type="AlphaFoldDB" id="A0A0C9ZS92"/>
<dbReference type="EMBL" id="KN833711">
    <property type="protein sequence ID" value="KIK25102.1"/>
    <property type="molecule type" value="Genomic_DNA"/>
</dbReference>
<evidence type="ECO:0000313" key="2">
    <source>
        <dbReference type="EMBL" id="KIK25102.1"/>
    </source>
</evidence>
<feature type="chain" id="PRO_5002223798" evidence="1">
    <location>
        <begin position="28"/>
        <end position="60"/>
    </location>
</feature>
<keyword evidence="1" id="KW-0732">Signal</keyword>
<sequence length="60" mass="6748">MWIHSTSGLPVAIQVIMWLMFTSLCALSPPRGSSLPGMITPLFTFSILMWSHNSEPTWIQ</sequence>
<keyword evidence="3" id="KW-1185">Reference proteome</keyword>
<dbReference type="Proteomes" id="UP000054018">
    <property type="component" value="Unassembled WGS sequence"/>
</dbReference>
<accession>A0A0C9ZS92</accession>
<protein>
    <submittedName>
        <fullName evidence="2">Uncharacterized protein</fullName>
    </submittedName>
</protein>
<feature type="signal peptide" evidence="1">
    <location>
        <begin position="1"/>
        <end position="27"/>
    </location>
</feature>
<gene>
    <name evidence="2" type="ORF">PISMIDRAFT_643273</name>
</gene>
<evidence type="ECO:0000256" key="1">
    <source>
        <dbReference type="SAM" id="SignalP"/>
    </source>
</evidence>
<dbReference type="HOGENOM" id="CLU_2942679_0_0_1"/>
<reference evidence="3" key="2">
    <citation type="submission" date="2015-01" db="EMBL/GenBank/DDBJ databases">
        <title>Evolutionary Origins and Diversification of the Mycorrhizal Mutualists.</title>
        <authorList>
            <consortium name="DOE Joint Genome Institute"/>
            <consortium name="Mycorrhizal Genomics Consortium"/>
            <person name="Kohler A."/>
            <person name="Kuo A."/>
            <person name="Nagy L.G."/>
            <person name="Floudas D."/>
            <person name="Copeland A."/>
            <person name="Barry K.W."/>
            <person name="Cichocki N."/>
            <person name="Veneault-Fourrey C."/>
            <person name="LaButti K."/>
            <person name="Lindquist E.A."/>
            <person name="Lipzen A."/>
            <person name="Lundell T."/>
            <person name="Morin E."/>
            <person name="Murat C."/>
            <person name="Riley R."/>
            <person name="Ohm R."/>
            <person name="Sun H."/>
            <person name="Tunlid A."/>
            <person name="Henrissat B."/>
            <person name="Grigoriev I.V."/>
            <person name="Hibbett D.S."/>
            <person name="Martin F."/>
        </authorList>
    </citation>
    <scope>NUCLEOTIDE SEQUENCE [LARGE SCALE GENOMIC DNA]</scope>
    <source>
        <strain evidence="3">441</strain>
    </source>
</reference>
<name>A0A0C9ZS92_9AGAM</name>
<organism evidence="2 3">
    <name type="scientific">Pisolithus microcarpus 441</name>
    <dbReference type="NCBI Taxonomy" id="765257"/>
    <lineage>
        <taxon>Eukaryota</taxon>
        <taxon>Fungi</taxon>
        <taxon>Dikarya</taxon>
        <taxon>Basidiomycota</taxon>
        <taxon>Agaricomycotina</taxon>
        <taxon>Agaricomycetes</taxon>
        <taxon>Agaricomycetidae</taxon>
        <taxon>Boletales</taxon>
        <taxon>Sclerodermatineae</taxon>
        <taxon>Pisolithaceae</taxon>
        <taxon>Pisolithus</taxon>
    </lineage>
</organism>
<evidence type="ECO:0000313" key="3">
    <source>
        <dbReference type="Proteomes" id="UP000054018"/>
    </source>
</evidence>